<evidence type="ECO:0000256" key="9">
    <source>
        <dbReference type="ARBA" id="ARBA00023004"/>
    </source>
</evidence>
<evidence type="ECO:0000256" key="3">
    <source>
        <dbReference type="ARBA" id="ARBA00004972"/>
    </source>
</evidence>
<keyword evidence="6" id="KW-0479">Metal-binding</keyword>
<keyword evidence="7" id="KW-1133">Transmembrane helix</keyword>
<evidence type="ECO:0000313" key="19">
    <source>
        <dbReference type="WBParaSite" id="TCNE_0000023901-mRNA-1"/>
    </source>
</evidence>
<keyword evidence="5" id="KW-0001">2Fe-2S</keyword>
<evidence type="ECO:0000256" key="15">
    <source>
        <dbReference type="ARBA" id="ARBA00047853"/>
    </source>
</evidence>
<evidence type="ECO:0000256" key="10">
    <source>
        <dbReference type="ARBA" id="ARBA00023014"/>
    </source>
</evidence>
<comment type="pathway">
    <text evidence="3">Hormone biosynthesis.</text>
</comment>
<dbReference type="PROSITE" id="PS51296">
    <property type="entry name" value="RIESKE"/>
    <property type="match status" value="1"/>
</dbReference>
<organism evidence="18 19">
    <name type="scientific">Toxocara canis</name>
    <name type="common">Canine roundworm</name>
    <dbReference type="NCBI Taxonomy" id="6265"/>
    <lineage>
        <taxon>Eukaryota</taxon>
        <taxon>Metazoa</taxon>
        <taxon>Ecdysozoa</taxon>
        <taxon>Nematoda</taxon>
        <taxon>Chromadorea</taxon>
        <taxon>Rhabditida</taxon>
        <taxon>Spirurina</taxon>
        <taxon>Ascaridomorpha</taxon>
        <taxon>Ascaridoidea</taxon>
        <taxon>Toxocaridae</taxon>
        <taxon>Toxocara</taxon>
    </lineage>
</organism>
<evidence type="ECO:0000256" key="11">
    <source>
        <dbReference type="ARBA" id="ARBA00023136"/>
    </source>
</evidence>
<dbReference type="Pfam" id="PF19298">
    <property type="entry name" value="KshA_C"/>
    <property type="match status" value="1"/>
</dbReference>
<evidence type="ECO:0000256" key="8">
    <source>
        <dbReference type="ARBA" id="ARBA00023002"/>
    </source>
</evidence>
<evidence type="ECO:0000256" key="6">
    <source>
        <dbReference type="ARBA" id="ARBA00022723"/>
    </source>
</evidence>
<keyword evidence="8" id="KW-0560">Oxidoreductase</keyword>
<keyword evidence="10" id="KW-0411">Iron-sulfur</keyword>
<dbReference type="PANTHER" id="PTHR21266:SF32">
    <property type="entry name" value="CHOLESTEROL 7-DESATURASE NVD"/>
    <property type="match status" value="1"/>
</dbReference>
<evidence type="ECO:0000256" key="7">
    <source>
        <dbReference type="ARBA" id="ARBA00022989"/>
    </source>
</evidence>
<comment type="cofactor">
    <cofactor evidence="1">
        <name>Fe cation</name>
        <dbReference type="ChEBI" id="CHEBI:24875"/>
    </cofactor>
</comment>
<protein>
    <recommendedName>
        <fullName evidence="14">cholesterol 7-desaturase</fullName>
        <ecNumber evidence="14">1.14.19.21</ecNumber>
    </recommendedName>
</protein>
<dbReference type="GO" id="GO:0008203">
    <property type="term" value="P:cholesterol metabolic process"/>
    <property type="evidence" value="ECO:0007669"/>
    <property type="project" value="InterPro"/>
</dbReference>
<dbReference type="InterPro" id="IPR036922">
    <property type="entry name" value="Rieske_2Fe-2S_sf"/>
</dbReference>
<keyword evidence="9" id="KW-0408">Iron</keyword>
<reference evidence="19" key="1">
    <citation type="submission" date="2016-06" db="UniProtKB">
        <authorList>
            <consortium name="WormBaseParasite"/>
        </authorList>
    </citation>
    <scope>IDENTIFICATION</scope>
</reference>
<keyword evidence="11" id="KW-0472">Membrane</keyword>
<dbReference type="GO" id="GO:0046872">
    <property type="term" value="F:metal ion binding"/>
    <property type="evidence" value="ECO:0007669"/>
    <property type="project" value="UniProtKB-KW"/>
</dbReference>
<comment type="catalytic activity">
    <reaction evidence="15">
        <text>cholesterol + NADH + O2 + H(+) = 7-dehydrocholesterol + NAD(+) + 2 H2O</text>
        <dbReference type="Rhea" id="RHEA:51644"/>
        <dbReference type="ChEBI" id="CHEBI:15377"/>
        <dbReference type="ChEBI" id="CHEBI:15378"/>
        <dbReference type="ChEBI" id="CHEBI:15379"/>
        <dbReference type="ChEBI" id="CHEBI:16113"/>
        <dbReference type="ChEBI" id="CHEBI:17759"/>
        <dbReference type="ChEBI" id="CHEBI:57540"/>
        <dbReference type="ChEBI" id="CHEBI:57945"/>
        <dbReference type="EC" id="1.14.19.21"/>
    </reaction>
    <physiologicalReaction direction="left-to-right" evidence="15">
        <dbReference type="Rhea" id="RHEA:51645"/>
    </physiologicalReaction>
</comment>
<evidence type="ECO:0000259" key="17">
    <source>
        <dbReference type="PROSITE" id="PS51296"/>
    </source>
</evidence>
<dbReference type="UniPathway" id="UPA01020"/>
<dbReference type="GO" id="GO:0016020">
    <property type="term" value="C:membrane"/>
    <property type="evidence" value="ECO:0007669"/>
    <property type="project" value="UniProtKB-SubCell"/>
</dbReference>
<evidence type="ECO:0000256" key="13">
    <source>
        <dbReference type="ARBA" id="ARBA00025729"/>
    </source>
</evidence>
<keyword evidence="4" id="KW-0812">Transmembrane</keyword>
<dbReference type="InterPro" id="IPR050584">
    <property type="entry name" value="Cholesterol_7-desaturase"/>
</dbReference>
<comment type="similarity">
    <text evidence="13">Belongs to the cholesterol 7-desaturase family.</text>
</comment>
<keyword evidence="18" id="KW-1185">Reference proteome</keyword>
<dbReference type="Pfam" id="PF00355">
    <property type="entry name" value="Rieske"/>
    <property type="match status" value="1"/>
</dbReference>
<dbReference type="SUPFAM" id="SSF50022">
    <property type="entry name" value="ISP domain"/>
    <property type="match status" value="1"/>
</dbReference>
<dbReference type="GO" id="GO:0051537">
    <property type="term" value="F:2 iron, 2 sulfur cluster binding"/>
    <property type="evidence" value="ECO:0007669"/>
    <property type="project" value="UniProtKB-KW"/>
</dbReference>
<proteinExistence type="inferred from homology"/>
<dbReference type="SUPFAM" id="SSF55961">
    <property type="entry name" value="Bet v1-like"/>
    <property type="match status" value="1"/>
</dbReference>
<dbReference type="EC" id="1.14.19.21" evidence="14"/>
<dbReference type="GO" id="GO:0005737">
    <property type="term" value="C:cytoplasm"/>
    <property type="evidence" value="ECO:0007669"/>
    <property type="project" value="TreeGrafter"/>
</dbReference>
<comment type="pathway">
    <text evidence="12">Steroid hormone biosynthesis; dafachronic acid biosynthesis.</text>
</comment>
<dbReference type="PANTHER" id="PTHR21266">
    <property type="entry name" value="IRON-SULFUR DOMAIN CONTAINING PROTEIN"/>
    <property type="match status" value="1"/>
</dbReference>
<comment type="subcellular location">
    <subcellularLocation>
        <location evidence="2">Membrane</location>
    </subcellularLocation>
</comment>
<dbReference type="Gene3D" id="3.90.380.10">
    <property type="entry name" value="Naphthalene 1,2-dioxygenase Alpha Subunit, Chain A, domain 1"/>
    <property type="match status" value="1"/>
</dbReference>
<name>A0A183TVH0_TOXCA</name>
<comment type="catalytic activity">
    <reaction evidence="16">
        <text>cholesterol + NADPH + O2 + H(+) = 7-dehydrocholesterol + NADP(+) + 2 H2O</text>
        <dbReference type="Rhea" id="RHEA:45024"/>
        <dbReference type="ChEBI" id="CHEBI:15377"/>
        <dbReference type="ChEBI" id="CHEBI:15378"/>
        <dbReference type="ChEBI" id="CHEBI:15379"/>
        <dbReference type="ChEBI" id="CHEBI:16113"/>
        <dbReference type="ChEBI" id="CHEBI:17759"/>
        <dbReference type="ChEBI" id="CHEBI:57783"/>
        <dbReference type="ChEBI" id="CHEBI:58349"/>
        <dbReference type="EC" id="1.14.19.21"/>
    </reaction>
    <physiologicalReaction direction="left-to-right" evidence="16">
        <dbReference type="Rhea" id="RHEA:45025"/>
    </physiologicalReaction>
</comment>
<evidence type="ECO:0000256" key="12">
    <source>
        <dbReference type="ARBA" id="ARBA00025712"/>
    </source>
</evidence>
<feature type="domain" description="Rieske" evidence="17">
    <location>
        <begin position="69"/>
        <end position="170"/>
    </location>
</feature>
<dbReference type="InterPro" id="IPR045605">
    <property type="entry name" value="KshA-like_C"/>
</dbReference>
<dbReference type="AlphaFoldDB" id="A0A183TVH0"/>
<dbReference type="Gene3D" id="2.102.10.10">
    <property type="entry name" value="Rieske [2Fe-2S] iron-sulphur domain"/>
    <property type="match status" value="1"/>
</dbReference>
<dbReference type="Proteomes" id="UP000050794">
    <property type="component" value="Unassembled WGS sequence"/>
</dbReference>
<dbReference type="GO" id="GO:0170056">
    <property type="term" value="F:cholesterol 7-desaturase [NAD(P)H] activity"/>
    <property type="evidence" value="ECO:0007669"/>
    <property type="project" value="UniProtKB-EC"/>
</dbReference>
<sequence length="403" mass="47181">LYYFYAVFAVLYIVYRWLVRPLNRIRRLGDVGFYFGEPQLKGRYRERQIERLGRLRAIGNIPPVYPNGWFCIAESNQIRSKEVRGQQLTLLRSEAGKVYLIDSYCPHLGASFSVGGRVVDDNCVQCPFHGWIFSGETGKCTRIPYNIQSIPEQAKVSVWPVVERNRHIYVWFHCDGKEPNWEVPEIEEVENGEWPYQGRTEHEILCHIQDLPENGSDIAHLNYLHLAGVNKGNHDTLDPLIRHVWDGRWEPQPEPNEHIAIMYLEQVMTIMKMRIPLTSSNLCAKQIGPGIVQMMFDFGWLGKGVVMHHVTPEEPMFQRARFVMYATLPKLFAKFFLISEANHFERDIFVWTNKRYVRPPVLVKNDGPIGRHRRWYSQFYSENSPKLNRDGTLTNQPKSIFDW</sequence>
<evidence type="ECO:0000256" key="5">
    <source>
        <dbReference type="ARBA" id="ARBA00022714"/>
    </source>
</evidence>
<evidence type="ECO:0000256" key="4">
    <source>
        <dbReference type="ARBA" id="ARBA00022692"/>
    </source>
</evidence>
<dbReference type="WBParaSite" id="TCNE_0000023901-mRNA-1">
    <property type="protein sequence ID" value="TCNE_0000023901-mRNA-1"/>
    <property type="gene ID" value="TCNE_0000023901"/>
</dbReference>
<evidence type="ECO:0000256" key="1">
    <source>
        <dbReference type="ARBA" id="ARBA00001962"/>
    </source>
</evidence>
<evidence type="ECO:0000256" key="16">
    <source>
        <dbReference type="ARBA" id="ARBA00049548"/>
    </source>
</evidence>
<evidence type="ECO:0000256" key="2">
    <source>
        <dbReference type="ARBA" id="ARBA00004370"/>
    </source>
</evidence>
<accession>A0A183TVH0</accession>
<evidence type="ECO:0000256" key="14">
    <source>
        <dbReference type="ARBA" id="ARBA00026095"/>
    </source>
</evidence>
<dbReference type="InterPro" id="IPR017941">
    <property type="entry name" value="Rieske_2Fe-2S"/>
</dbReference>
<evidence type="ECO:0000313" key="18">
    <source>
        <dbReference type="Proteomes" id="UP000050794"/>
    </source>
</evidence>